<dbReference type="OrthoDB" id="9793824at2"/>
<keyword evidence="4" id="KW-1133">Transmembrane helix</keyword>
<organism evidence="6 7">
    <name type="scientific">Gemella morbillorum</name>
    <dbReference type="NCBI Taxonomy" id="29391"/>
    <lineage>
        <taxon>Bacteria</taxon>
        <taxon>Bacillati</taxon>
        <taxon>Bacillota</taxon>
        <taxon>Bacilli</taxon>
        <taxon>Bacillales</taxon>
        <taxon>Gemellaceae</taxon>
        <taxon>Gemella</taxon>
    </lineage>
</organism>
<evidence type="ECO:0000256" key="4">
    <source>
        <dbReference type="ARBA" id="ARBA00022989"/>
    </source>
</evidence>
<keyword evidence="2" id="KW-1003">Cell membrane</keyword>
<accession>A0A2X4R354</accession>
<evidence type="ECO:0000256" key="5">
    <source>
        <dbReference type="ARBA" id="ARBA00023136"/>
    </source>
</evidence>
<gene>
    <name evidence="6" type="ORF">FOC49_00560</name>
</gene>
<evidence type="ECO:0000313" key="7">
    <source>
        <dbReference type="Proteomes" id="UP000425411"/>
    </source>
</evidence>
<dbReference type="AlphaFoldDB" id="A0A2X4R354"/>
<keyword evidence="7" id="KW-1185">Reference proteome</keyword>
<dbReference type="EMBL" id="CP046314">
    <property type="protein sequence ID" value="QGS08472.1"/>
    <property type="molecule type" value="Genomic_DNA"/>
</dbReference>
<name>A0A2X4R354_9BACL</name>
<dbReference type="GeneID" id="93208154"/>
<keyword evidence="3" id="KW-0812">Transmembrane</keyword>
<dbReference type="Pfam" id="PF06271">
    <property type="entry name" value="RDD"/>
    <property type="match status" value="1"/>
</dbReference>
<protein>
    <submittedName>
        <fullName evidence="6">RDD family protein</fullName>
    </submittedName>
</protein>
<dbReference type="PANTHER" id="PTHR36115">
    <property type="entry name" value="PROLINE-RICH ANTIGEN HOMOLOG-RELATED"/>
    <property type="match status" value="1"/>
</dbReference>
<keyword evidence="5" id="KW-0472">Membrane</keyword>
<dbReference type="RefSeq" id="WP_004633506.1">
    <property type="nucleotide sequence ID" value="NZ_CAXSSU010000002.1"/>
</dbReference>
<dbReference type="PANTHER" id="PTHR36115:SF9">
    <property type="entry name" value="LMO1584 PROTEIN"/>
    <property type="match status" value="1"/>
</dbReference>
<dbReference type="GO" id="GO:0005886">
    <property type="term" value="C:plasma membrane"/>
    <property type="evidence" value="ECO:0007669"/>
    <property type="project" value="UniProtKB-SubCell"/>
</dbReference>
<dbReference type="InterPro" id="IPR010432">
    <property type="entry name" value="RDD"/>
</dbReference>
<reference evidence="6 7" key="1">
    <citation type="submission" date="2019-11" db="EMBL/GenBank/DDBJ databases">
        <title>FDA dAtabase for Regulatory Grade micrObial Sequences (FDA-ARGOS): Supporting development and validation of Infectious Disease Dx tests.</title>
        <authorList>
            <person name="Turner S."/>
            <person name="Byrd R."/>
            <person name="Tallon L."/>
            <person name="Sadzewicz L."/>
            <person name="Vavikolanu K."/>
            <person name="Mehta A."/>
            <person name="Aluvathingal J."/>
            <person name="Nadendla S."/>
            <person name="Myers T."/>
            <person name="Yan Y."/>
            <person name="Sichtig H."/>
        </authorList>
    </citation>
    <scope>NUCLEOTIDE SEQUENCE [LARGE SCALE GENOMIC DNA]</scope>
    <source>
        <strain evidence="6 7">FDAARGOS_741</strain>
    </source>
</reference>
<evidence type="ECO:0000256" key="1">
    <source>
        <dbReference type="ARBA" id="ARBA00004651"/>
    </source>
</evidence>
<sequence>MTNNNFNSNDFSNGCEGLENGSEQTFDKMAESVDKANVEGISSSIEENRFDEQTKETTSKDNTNFSLPTTLKDYLIFSRNFYSGFWVRFIAYIIDLIVVAALAGLLNTYSFGLLNRELYFPILGEEGLSYVVVMFSYFILMTYYFSQTLGKMIMKVKVETNKGTKLKISDVLYREVIGRLLTIALFNIPYIVVAFTDKKKGLHDYIADTVVVKEDFSSIRRQMNERLENMKQEG</sequence>
<dbReference type="Proteomes" id="UP000425411">
    <property type="component" value="Chromosome"/>
</dbReference>
<dbReference type="InterPro" id="IPR051791">
    <property type="entry name" value="Pra-immunoreactive"/>
</dbReference>
<evidence type="ECO:0000313" key="6">
    <source>
        <dbReference type="EMBL" id="QGS08472.1"/>
    </source>
</evidence>
<evidence type="ECO:0000256" key="2">
    <source>
        <dbReference type="ARBA" id="ARBA00022475"/>
    </source>
</evidence>
<proteinExistence type="predicted"/>
<evidence type="ECO:0000256" key="3">
    <source>
        <dbReference type="ARBA" id="ARBA00022692"/>
    </source>
</evidence>
<comment type="subcellular location">
    <subcellularLocation>
        <location evidence="1">Cell membrane</location>
        <topology evidence="1">Multi-pass membrane protein</topology>
    </subcellularLocation>
</comment>